<sequence>MEIAFWLLITLVFYTYVGYGIVLFILVKIRGSKVSPKIYDSVNEVAITHIVAAFNEEAYIEEKIQNSLALNYPQSKNILWIVTDGSTDSTPELVQKYENVRLFHSPERKGKIHAVNRVMPLVETPIVVYSDANTILNQESLHNITRHYIDPKVGCVSGEKRIRQDDKDEASSAGEGMYWKYESFLKKYDYHLHSVVGAAGELFSIRTDLYEHINPDTLIEDFYLSLRIAQKGYKIAYEPEAYALENSSESIKEESKRKIRIAAGGHQAIWRLRSLLNFFQYGWLSFQFISHRVLRWTLTPLALSLLLVLNAFLAVNNILYQLILVAQLGFYGLAFLGHFFQKRKIKVKALFVPFYFTFMNISVYQGFFRYIKGSQSVLWERASRKV</sequence>
<keyword evidence="4" id="KW-1133">Transmembrane helix</keyword>
<name>A0ABY6CPM2_9BACT</name>
<evidence type="ECO:0000256" key="1">
    <source>
        <dbReference type="ARBA" id="ARBA00006739"/>
    </source>
</evidence>
<proteinExistence type="inferred from homology"/>
<feature type="transmembrane region" description="Helical" evidence="4">
    <location>
        <begin position="6"/>
        <end position="27"/>
    </location>
</feature>
<dbReference type="Pfam" id="PF13641">
    <property type="entry name" value="Glyco_tranf_2_3"/>
    <property type="match status" value="1"/>
</dbReference>
<keyword evidence="4" id="KW-0812">Transmembrane</keyword>
<dbReference type="Proteomes" id="UP001065174">
    <property type="component" value="Chromosome"/>
</dbReference>
<dbReference type="Gene3D" id="3.90.550.10">
    <property type="entry name" value="Spore Coat Polysaccharide Biosynthesis Protein SpsA, Chain A"/>
    <property type="match status" value="1"/>
</dbReference>
<reference evidence="5" key="1">
    <citation type="submission" date="2022-09" db="EMBL/GenBank/DDBJ databases">
        <title>Comparative genomics and taxonomic characterization of three novel marine species of genus Reichenbachiella exhibiting antioxidant and polysaccharide degradation activities.</title>
        <authorList>
            <person name="Muhammad N."/>
            <person name="Lee Y.-J."/>
            <person name="Ko J."/>
            <person name="Kim S.-G."/>
        </authorList>
    </citation>
    <scope>NUCLEOTIDE SEQUENCE</scope>
    <source>
        <strain evidence="5">BKB1-1</strain>
    </source>
</reference>
<evidence type="ECO:0000256" key="4">
    <source>
        <dbReference type="SAM" id="Phobius"/>
    </source>
</evidence>
<protein>
    <submittedName>
        <fullName evidence="5">Glycosyltransferase family 2 protein</fullName>
    </submittedName>
</protein>
<dbReference type="RefSeq" id="WP_262309877.1">
    <property type="nucleotide sequence ID" value="NZ_CP106679.1"/>
</dbReference>
<keyword evidence="6" id="KW-1185">Reference proteome</keyword>
<gene>
    <name evidence="5" type="ORF">N6H18_00435</name>
</gene>
<keyword evidence="4" id="KW-0472">Membrane</keyword>
<feature type="transmembrane region" description="Helical" evidence="4">
    <location>
        <begin position="352"/>
        <end position="371"/>
    </location>
</feature>
<keyword evidence="3" id="KW-0808">Transferase</keyword>
<dbReference type="SUPFAM" id="SSF53448">
    <property type="entry name" value="Nucleotide-diphospho-sugar transferases"/>
    <property type="match status" value="1"/>
</dbReference>
<evidence type="ECO:0000313" key="5">
    <source>
        <dbReference type="EMBL" id="UXP32442.1"/>
    </source>
</evidence>
<dbReference type="CDD" id="cd06439">
    <property type="entry name" value="CESA_like_1"/>
    <property type="match status" value="1"/>
</dbReference>
<evidence type="ECO:0000256" key="3">
    <source>
        <dbReference type="ARBA" id="ARBA00022679"/>
    </source>
</evidence>
<dbReference type="InterPro" id="IPR029044">
    <property type="entry name" value="Nucleotide-diphossugar_trans"/>
</dbReference>
<feature type="transmembrane region" description="Helical" evidence="4">
    <location>
        <begin position="293"/>
        <end position="312"/>
    </location>
</feature>
<dbReference type="PANTHER" id="PTHR43630">
    <property type="entry name" value="POLY-BETA-1,6-N-ACETYL-D-GLUCOSAMINE SYNTHASE"/>
    <property type="match status" value="1"/>
</dbReference>
<evidence type="ECO:0000313" key="6">
    <source>
        <dbReference type="Proteomes" id="UP001065174"/>
    </source>
</evidence>
<organism evidence="5 6">
    <name type="scientific">Reichenbachiella agarivorans</name>
    <dbReference type="NCBI Taxonomy" id="2979464"/>
    <lineage>
        <taxon>Bacteria</taxon>
        <taxon>Pseudomonadati</taxon>
        <taxon>Bacteroidota</taxon>
        <taxon>Cytophagia</taxon>
        <taxon>Cytophagales</taxon>
        <taxon>Reichenbachiellaceae</taxon>
        <taxon>Reichenbachiella</taxon>
    </lineage>
</organism>
<dbReference type="PANTHER" id="PTHR43630:SF1">
    <property type="entry name" value="POLY-BETA-1,6-N-ACETYL-D-GLUCOSAMINE SYNTHASE"/>
    <property type="match status" value="1"/>
</dbReference>
<keyword evidence="2" id="KW-0328">Glycosyltransferase</keyword>
<feature type="transmembrane region" description="Helical" evidence="4">
    <location>
        <begin position="318"/>
        <end position="340"/>
    </location>
</feature>
<comment type="similarity">
    <text evidence="1">Belongs to the glycosyltransferase 2 family.</text>
</comment>
<dbReference type="EMBL" id="CP106679">
    <property type="protein sequence ID" value="UXP32442.1"/>
    <property type="molecule type" value="Genomic_DNA"/>
</dbReference>
<evidence type="ECO:0000256" key="2">
    <source>
        <dbReference type="ARBA" id="ARBA00022676"/>
    </source>
</evidence>
<accession>A0ABY6CPM2</accession>